<dbReference type="InterPro" id="IPR015797">
    <property type="entry name" value="NUDIX_hydrolase-like_dom_sf"/>
</dbReference>
<evidence type="ECO:0000256" key="7">
    <source>
        <dbReference type="ARBA" id="ARBA00023211"/>
    </source>
</evidence>
<dbReference type="EMBL" id="AY689436">
    <property type="protein sequence ID" value="ABI99251.1"/>
    <property type="molecule type" value="Genomic_DNA"/>
</dbReference>
<keyword evidence="6" id="KW-0460">Magnesium</keyword>
<dbReference type="OrthoDB" id="12271at10239"/>
<dbReference type="Pfam" id="PF08476">
    <property type="entry name" value="VD10_N"/>
    <property type="match status" value="1"/>
</dbReference>
<comment type="cofactor">
    <cofactor evidence="1">
        <name>Mn(2+)</name>
        <dbReference type="ChEBI" id="CHEBI:29035"/>
    </cofactor>
</comment>
<evidence type="ECO:0000256" key="4">
    <source>
        <dbReference type="ARBA" id="ARBA00022723"/>
    </source>
</evidence>
<dbReference type="SUPFAM" id="SSF55811">
    <property type="entry name" value="Nudix"/>
    <property type="match status" value="1"/>
</dbReference>
<organismHost>
    <name type="scientific">Odocoileus hemionus</name>
    <name type="common">Mule deer</name>
    <name type="synonym">Cervus hemionus</name>
    <dbReference type="NCBI Taxonomy" id="9872"/>
</organismHost>
<dbReference type="KEGG" id="vg:3346316"/>
<dbReference type="InterPro" id="IPR020084">
    <property type="entry name" value="NUDIX_hydrolase_CS"/>
</dbReference>
<organism evidence="9 10">
    <name type="scientific">Deerpox virus (strain Mule deer/United States/W-848-83/1983)</name>
    <name type="common">DPV</name>
    <dbReference type="NCBI Taxonomy" id="305674"/>
    <lineage>
        <taxon>Viruses</taxon>
        <taxon>Varidnaviria</taxon>
        <taxon>Bamfordvirae</taxon>
        <taxon>Nucleocytoviricota</taxon>
        <taxon>Pokkesviricetes</taxon>
        <taxon>Chitovirales</taxon>
        <taxon>Poxviridae</taxon>
        <taxon>Chordopoxvirinae</taxon>
        <taxon>Cervidpoxvirus</taxon>
        <taxon>Cervidpoxvirus muledeerpox</taxon>
        <taxon>Mule deerpox virus</taxon>
    </lineage>
</organism>
<evidence type="ECO:0000259" key="8">
    <source>
        <dbReference type="PROSITE" id="PS51462"/>
    </source>
</evidence>
<evidence type="ECO:0000256" key="6">
    <source>
        <dbReference type="ARBA" id="ARBA00022842"/>
    </source>
</evidence>
<comment type="cofactor">
    <cofactor evidence="2">
        <name>Mg(2+)</name>
        <dbReference type="ChEBI" id="CHEBI:18420"/>
    </cofactor>
</comment>
<gene>
    <name evidence="9" type="ORF">DpV83gp096</name>
</gene>
<evidence type="ECO:0000256" key="3">
    <source>
        <dbReference type="ARBA" id="ARBA00005582"/>
    </source>
</evidence>
<dbReference type="InterPro" id="IPR003301">
    <property type="entry name" value="Vaccinia_D10_decapping"/>
</dbReference>
<dbReference type="InterPro" id="IPR000086">
    <property type="entry name" value="NUDIX_hydrolase_dom"/>
</dbReference>
<dbReference type="PROSITE" id="PS51462">
    <property type="entry name" value="NUDIX"/>
    <property type="match status" value="1"/>
</dbReference>
<dbReference type="InterPro" id="IPR013683">
    <property type="entry name" value="Vaccinia_D10_N"/>
</dbReference>
<dbReference type="PROSITE" id="PS00893">
    <property type="entry name" value="NUDIX_BOX"/>
    <property type="match status" value="1"/>
</dbReference>
<dbReference type="RefSeq" id="YP_227471.1">
    <property type="nucleotide sequence ID" value="NC_006966.1"/>
</dbReference>
<name>Q08FQ6_DPV83</name>
<dbReference type="Pfam" id="PF00293">
    <property type="entry name" value="NUDIX"/>
    <property type="match status" value="1"/>
</dbReference>
<dbReference type="Proteomes" id="UP000000866">
    <property type="component" value="Segment"/>
</dbReference>
<reference evidence="9 10" key="1">
    <citation type="journal article" date="2005" name="J. Virol.">
        <title>Genome of deerpox virus.</title>
        <authorList>
            <person name="Afonso C.L."/>
            <person name="Delhon G."/>
            <person name="Tulman E.R."/>
            <person name="Lu Z."/>
            <person name="Zsak A."/>
            <person name="Becerra V.M."/>
            <person name="Zsak L."/>
            <person name="Kutish G.F."/>
            <person name="Rock D.L."/>
        </authorList>
    </citation>
    <scope>NUCLEOTIDE SEQUENCE [LARGE SCALE GENOMIC DNA]</scope>
    <source>
        <strain evidence="10">Mule deer/United States/W-848-83/1983</strain>
    </source>
</reference>
<evidence type="ECO:0000256" key="5">
    <source>
        <dbReference type="ARBA" id="ARBA00022801"/>
    </source>
</evidence>
<dbReference type="Gene3D" id="3.90.79.10">
    <property type="entry name" value="Nucleoside Triphosphate Pyrophosphohydrolase"/>
    <property type="match status" value="1"/>
</dbReference>
<evidence type="ECO:0000256" key="2">
    <source>
        <dbReference type="ARBA" id="ARBA00001946"/>
    </source>
</evidence>
<evidence type="ECO:0000313" key="10">
    <source>
        <dbReference type="Proteomes" id="UP000000866"/>
    </source>
</evidence>
<dbReference type="PRINTS" id="PR01364">
    <property type="entry name" value="VD10PROTEIN"/>
</dbReference>
<protein>
    <submittedName>
        <fullName evidence="9">MutT motif protein</fullName>
    </submittedName>
</protein>
<keyword evidence="7" id="KW-0464">Manganese</keyword>
<evidence type="ECO:0000256" key="1">
    <source>
        <dbReference type="ARBA" id="ARBA00001936"/>
    </source>
</evidence>
<comment type="similarity">
    <text evidence="3">Belongs to the Nudix hydrolase family.</text>
</comment>
<keyword evidence="5" id="KW-0378">Hydrolase</keyword>
<accession>Q08FQ6</accession>
<proteinExistence type="inferred from homology"/>
<evidence type="ECO:0000313" key="9">
    <source>
        <dbReference type="EMBL" id="ABI99251.1"/>
    </source>
</evidence>
<keyword evidence="10" id="KW-1185">Reference proteome</keyword>
<dbReference type="GeneID" id="3346316"/>
<keyword evidence="4" id="KW-0479">Metal-binding</keyword>
<sequence length="250" mass="29084">MDRYYSKMFNYITKNNRKLSKTYIISDDVQKILITGFNNQKLFNSNKVSICAVLLTRDNKFIGCSRKNSFLYTEIVRSKNMFRKERLFLKYTKYLKKIERQLLSLELNLNIADSDEDHNNIIFPGGIPRSGEDPLECLSREIKEETNIDSKDILLDSRFFIHMFIEDLLTDRIYETILFFGKTNLTSEDVLNNFVSNKEIKSLVFLNKFDTGLSNDIIRLVLSISELKCFGNNGKIESLKNSSLGLCEIT</sequence>
<feature type="domain" description="Nudix hydrolase" evidence="8">
    <location>
        <begin position="45"/>
        <end position="228"/>
    </location>
</feature>
<dbReference type="GO" id="GO:0046872">
    <property type="term" value="F:metal ion binding"/>
    <property type="evidence" value="ECO:0007669"/>
    <property type="project" value="UniProtKB-KW"/>
</dbReference>
<dbReference type="GO" id="GO:0016791">
    <property type="term" value="F:phosphatase activity"/>
    <property type="evidence" value="ECO:0007669"/>
    <property type="project" value="InterPro"/>
</dbReference>